<dbReference type="CTD" id="3553"/>
<keyword evidence="14" id="KW-1185">Reference proteome</keyword>
<evidence type="ECO:0000256" key="1">
    <source>
        <dbReference type="ARBA" id="ARBA00004371"/>
    </source>
</evidence>
<dbReference type="GO" id="GO:0005764">
    <property type="term" value="C:lysosome"/>
    <property type="evidence" value="ECO:0007669"/>
    <property type="project" value="UniProtKB-SubCell"/>
</dbReference>
<evidence type="ECO:0000256" key="12">
    <source>
        <dbReference type="RuleBase" id="RU003753"/>
    </source>
</evidence>
<accession>A0A8C9RS87</accession>
<evidence type="ECO:0000256" key="8">
    <source>
        <dbReference type="ARBA" id="ARBA00022620"/>
    </source>
</evidence>
<dbReference type="GO" id="GO:0006955">
    <property type="term" value="P:immune response"/>
    <property type="evidence" value="ECO:0007669"/>
    <property type="project" value="InterPro"/>
</dbReference>
<dbReference type="GO" id="GO:0001660">
    <property type="term" value="P:fever generation"/>
    <property type="evidence" value="ECO:0007669"/>
    <property type="project" value="UniProtKB-KW"/>
</dbReference>
<dbReference type="Ensembl" id="ENSSFOT00015018523.2">
    <property type="protein sequence ID" value="ENSSFOP00015018313.1"/>
    <property type="gene ID" value="ENSSFOG00015011776.2"/>
</dbReference>
<evidence type="ECO:0000256" key="7">
    <source>
        <dbReference type="ARBA" id="ARBA00022525"/>
    </source>
</evidence>
<evidence type="ECO:0000256" key="3">
    <source>
        <dbReference type="ARBA" id="ARBA00004550"/>
    </source>
</evidence>
<dbReference type="GO" id="GO:0019221">
    <property type="term" value="P:cytokine-mediated signaling pathway"/>
    <property type="evidence" value="ECO:0007669"/>
    <property type="project" value="TreeGrafter"/>
</dbReference>
<dbReference type="Gene3D" id="2.80.10.50">
    <property type="match status" value="1"/>
</dbReference>
<dbReference type="GeneID" id="108932396"/>
<evidence type="ECO:0000256" key="5">
    <source>
        <dbReference type="ARBA" id="ARBA00022490"/>
    </source>
</evidence>
<reference evidence="13" key="2">
    <citation type="submission" date="2025-08" db="UniProtKB">
        <authorList>
            <consortium name="Ensembl"/>
        </authorList>
    </citation>
    <scope>IDENTIFICATION</scope>
</reference>
<dbReference type="RefSeq" id="XP_018604279.1">
    <property type="nucleotide sequence ID" value="XM_018748763.2"/>
</dbReference>
<dbReference type="SMART" id="SM00125">
    <property type="entry name" value="IL1"/>
    <property type="match status" value="1"/>
</dbReference>
<evidence type="ECO:0000256" key="2">
    <source>
        <dbReference type="ARBA" id="ARBA00004514"/>
    </source>
</evidence>
<proteinExistence type="inferred from homology"/>
<keyword evidence="11" id="KW-0497">Mitogen</keyword>
<dbReference type="OrthoDB" id="9449069at2759"/>
<dbReference type="AlphaFoldDB" id="A0A8C9RS87"/>
<dbReference type="PRINTS" id="PR01357">
    <property type="entry name" value="INTRLEUKN1AB"/>
</dbReference>
<comment type="subcellular location">
    <subcellularLocation>
        <location evidence="2">Cytoplasm</location>
        <location evidence="2">Cytosol</location>
    </subcellularLocation>
    <subcellularLocation>
        <location evidence="1">Lysosome</location>
    </subcellularLocation>
    <subcellularLocation>
        <location evidence="3">Secreted</location>
        <location evidence="3">Extracellular exosome</location>
    </subcellularLocation>
</comment>
<dbReference type="GO" id="GO:0051781">
    <property type="term" value="P:positive regulation of cell division"/>
    <property type="evidence" value="ECO:0007669"/>
    <property type="project" value="UniProtKB-KW"/>
</dbReference>
<evidence type="ECO:0000256" key="10">
    <source>
        <dbReference type="ARBA" id="ARBA00023228"/>
    </source>
</evidence>
<keyword evidence="10" id="KW-0458">Lysosome</keyword>
<organism evidence="13 14">
    <name type="scientific">Scleropages formosus</name>
    <name type="common">Asian bonytongue</name>
    <name type="synonym">Osteoglossum formosum</name>
    <dbReference type="NCBI Taxonomy" id="113540"/>
    <lineage>
        <taxon>Eukaryota</taxon>
        <taxon>Metazoa</taxon>
        <taxon>Chordata</taxon>
        <taxon>Craniata</taxon>
        <taxon>Vertebrata</taxon>
        <taxon>Euteleostomi</taxon>
        <taxon>Actinopterygii</taxon>
        <taxon>Neopterygii</taxon>
        <taxon>Teleostei</taxon>
        <taxon>Osteoglossocephala</taxon>
        <taxon>Osteoglossomorpha</taxon>
        <taxon>Osteoglossiformes</taxon>
        <taxon>Osteoglossidae</taxon>
        <taxon>Scleropages</taxon>
    </lineage>
</organism>
<dbReference type="GO" id="GO:0005829">
    <property type="term" value="C:cytosol"/>
    <property type="evidence" value="ECO:0007669"/>
    <property type="project" value="UniProtKB-SubCell"/>
</dbReference>
<name>A0A8C9RS87_SCLFO</name>
<evidence type="ECO:0000313" key="14">
    <source>
        <dbReference type="Proteomes" id="UP000694397"/>
    </source>
</evidence>
<dbReference type="GO" id="GO:0010628">
    <property type="term" value="P:positive regulation of gene expression"/>
    <property type="evidence" value="ECO:0007669"/>
    <property type="project" value="TreeGrafter"/>
</dbReference>
<dbReference type="PRINTS" id="PR01359">
    <property type="entry name" value="INTRLEUKIN1B"/>
</dbReference>
<keyword evidence="9" id="KW-0395">Inflammatory response</keyword>
<sequence length="275" mass="31041">MMCESGFDLRQALDSCDDLDSLEFEMDSQSPLKCAAVMNRPHCDLYEGVKLEVSLQAHNMRQVAHLIIAMQRMKNTQRLQGTEFSDQELLNIMMENVIEESVVMTVQDQVDSGAVVYTSTSQEVKCNVADQYQKSLVLNEEALELQAMTLQGGSFQRRVQLNLSMYVTPSYSSGKGQPVTLGIVDTNLYLSCSSENGMPILQLEEVGDKLRLKHISAEDDLSRFLFLKRGTGLSMTTFESARYQGWFISTALQEREPVEMCTKQEANRITSFRVK</sequence>
<evidence type="ECO:0000256" key="6">
    <source>
        <dbReference type="ARBA" id="ARBA00022514"/>
    </source>
</evidence>
<keyword evidence="6" id="KW-0202">Cytokine</keyword>
<dbReference type="PRINTS" id="PR00264">
    <property type="entry name" value="INTERLEUKIN1"/>
</dbReference>
<dbReference type="GO" id="GO:0071222">
    <property type="term" value="P:cellular response to lipopolysaccharide"/>
    <property type="evidence" value="ECO:0007669"/>
    <property type="project" value="TreeGrafter"/>
</dbReference>
<keyword evidence="5" id="KW-0963">Cytoplasm</keyword>
<dbReference type="GO" id="GO:0005615">
    <property type="term" value="C:extracellular space"/>
    <property type="evidence" value="ECO:0007669"/>
    <property type="project" value="UniProtKB-KW"/>
</dbReference>
<dbReference type="GO" id="GO:0005125">
    <property type="term" value="F:cytokine activity"/>
    <property type="evidence" value="ECO:0007669"/>
    <property type="project" value="UniProtKB-UniRule"/>
</dbReference>
<dbReference type="GO" id="GO:1901222">
    <property type="term" value="P:regulation of non-canonical NF-kappaB signal transduction"/>
    <property type="evidence" value="ECO:0007669"/>
    <property type="project" value="TreeGrafter"/>
</dbReference>
<dbReference type="InterPro" id="IPR008996">
    <property type="entry name" value="IL1/FGF"/>
</dbReference>
<dbReference type="GeneTree" id="ENSGT00950000182943"/>
<evidence type="ECO:0000256" key="9">
    <source>
        <dbReference type="ARBA" id="ARBA00023198"/>
    </source>
</evidence>
<dbReference type="GO" id="GO:0005149">
    <property type="term" value="F:interleukin-1 receptor binding"/>
    <property type="evidence" value="ECO:0007669"/>
    <property type="project" value="UniProtKB-UniRule"/>
</dbReference>
<dbReference type="InterPro" id="IPR000975">
    <property type="entry name" value="IL-1_fam"/>
</dbReference>
<comment type="similarity">
    <text evidence="4 12">Belongs to the IL-1 family.</text>
</comment>
<dbReference type="GO" id="GO:0042119">
    <property type="term" value="P:neutrophil activation"/>
    <property type="evidence" value="ECO:0007669"/>
    <property type="project" value="TreeGrafter"/>
</dbReference>
<evidence type="ECO:0000256" key="4">
    <source>
        <dbReference type="ARBA" id="ARBA00010448"/>
    </source>
</evidence>
<dbReference type="Pfam" id="PF00340">
    <property type="entry name" value="IL1"/>
    <property type="match status" value="1"/>
</dbReference>
<reference evidence="13" key="3">
    <citation type="submission" date="2025-09" db="UniProtKB">
        <authorList>
            <consortium name="Ensembl"/>
        </authorList>
    </citation>
    <scope>IDENTIFICATION</scope>
</reference>
<dbReference type="CDD" id="cd23296">
    <property type="entry name" value="beta-trefoil_IL1B"/>
    <property type="match status" value="1"/>
</dbReference>
<dbReference type="KEGG" id="sfm:108932396"/>
<gene>
    <name evidence="13" type="primary">il1b</name>
</gene>
<evidence type="ECO:0000256" key="11">
    <source>
        <dbReference type="ARBA" id="ARBA00023246"/>
    </source>
</evidence>
<dbReference type="SUPFAM" id="SSF50353">
    <property type="entry name" value="Cytokine"/>
    <property type="match status" value="1"/>
</dbReference>
<dbReference type="PANTHER" id="PTHR10078">
    <property type="entry name" value="INTERLEUKIN-1 FAMILY MEMBER"/>
    <property type="match status" value="1"/>
</dbReference>
<dbReference type="Proteomes" id="UP000694397">
    <property type="component" value="Chromosome 6"/>
</dbReference>
<dbReference type="GO" id="GO:0048246">
    <property type="term" value="P:macrophage chemotaxis"/>
    <property type="evidence" value="ECO:0007669"/>
    <property type="project" value="TreeGrafter"/>
</dbReference>
<protein>
    <recommendedName>
        <fullName evidence="12">Interleukin-1</fullName>
    </recommendedName>
</protein>
<dbReference type="PANTHER" id="PTHR10078:SF30">
    <property type="entry name" value="INTERLEUKIN-1 BETA"/>
    <property type="match status" value="1"/>
</dbReference>
<reference evidence="13 14" key="1">
    <citation type="submission" date="2019-04" db="EMBL/GenBank/DDBJ databases">
        <authorList>
            <consortium name="Wellcome Sanger Institute Data Sharing"/>
        </authorList>
    </citation>
    <scope>NUCLEOTIDE SEQUENCE [LARGE SCALE GENOMIC DNA]</scope>
</reference>
<keyword evidence="8" id="KW-0666">Pyrogen</keyword>
<keyword evidence="7 12" id="KW-0964">Secreted</keyword>
<evidence type="ECO:0000313" key="13">
    <source>
        <dbReference type="Ensembl" id="ENSSFOP00015018313.1"/>
    </source>
</evidence>